<dbReference type="AlphaFoldDB" id="A0A117M6Q2"/>
<dbReference type="InterPro" id="IPR053959">
    <property type="entry name" value="YvlB/LiaX_N"/>
</dbReference>
<evidence type="ECO:0000313" key="3">
    <source>
        <dbReference type="Proteomes" id="UP000053467"/>
    </source>
</evidence>
<dbReference type="EMBL" id="LGGX01000005">
    <property type="protein sequence ID" value="KUK87354.1"/>
    <property type="molecule type" value="Genomic_DNA"/>
</dbReference>
<sequence>MDERLKKILNLVKEGKISPQEADNLISALYEKDDSKDGKCYLSVKVFKSDNKVVNIKLPIKFVKFMTKASGKLSFDIQEDSLKDYFNSKGIKIEKDGRIVDFESFSKAIDELCNERPINIVDIDAKDEKGENVKVKISVE</sequence>
<gene>
    <name evidence="2" type="ORF">XE03_0752</name>
</gene>
<comment type="caution">
    <text evidence="2">The sequence shown here is derived from an EMBL/GenBank/DDBJ whole genome shotgun (WGS) entry which is preliminary data.</text>
</comment>
<accession>A0A117M6Q2</accession>
<name>A0A117M6Q2_UNCT6</name>
<proteinExistence type="predicted"/>
<reference evidence="3" key="1">
    <citation type="journal article" date="2015" name="MBio">
        <title>Genome-Resolved Metagenomic Analysis Reveals Roles for Candidate Phyla and Other Microbial Community Members in Biogeochemical Transformations in Oil Reservoirs.</title>
        <authorList>
            <person name="Hu P."/>
            <person name="Tom L."/>
            <person name="Singh A."/>
            <person name="Thomas B.C."/>
            <person name="Baker B.J."/>
            <person name="Piceno Y.M."/>
            <person name="Andersen G.L."/>
            <person name="Banfield J.F."/>
        </authorList>
    </citation>
    <scope>NUCLEOTIDE SEQUENCE [LARGE SCALE GENOMIC DNA]</scope>
</reference>
<organism evidence="2 3">
    <name type="scientific">candidate division TA06 bacterium 34_109</name>
    <dbReference type="NCBI Taxonomy" id="1635277"/>
    <lineage>
        <taxon>Bacteria</taxon>
        <taxon>Bacteria division TA06</taxon>
    </lineage>
</organism>
<dbReference type="Proteomes" id="UP000053467">
    <property type="component" value="Unassembled WGS sequence"/>
</dbReference>
<feature type="domain" description="YvlB/LiaX N-terminal" evidence="1">
    <location>
        <begin position="5"/>
        <end position="33"/>
    </location>
</feature>
<evidence type="ECO:0000313" key="2">
    <source>
        <dbReference type="EMBL" id="KUK87354.1"/>
    </source>
</evidence>
<evidence type="ECO:0000259" key="1">
    <source>
        <dbReference type="Pfam" id="PF22746"/>
    </source>
</evidence>
<dbReference type="Pfam" id="PF22746">
    <property type="entry name" value="SHOCT-like_DUF2089-C"/>
    <property type="match status" value="1"/>
</dbReference>
<protein>
    <recommendedName>
        <fullName evidence="1">YvlB/LiaX N-terminal domain-containing protein</fullName>
    </recommendedName>
</protein>